<comment type="caution">
    <text evidence="5">The sequence shown here is derived from an EMBL/GenBank/DDBJ whole genome shotgun (WGS) entry which is preliminary data.</text>
</comment>
<feature type="region of interest" description="Disordered" evidence="3">
    <location>
        <begin position="125"/>
        <end position="158"/>
    </location>
</feature>
<evidence type="ECO:0000259" key="4">
    <source>
        <dbReference type="PROSITE" id="PS50801"/>
    </source>
</evidence>
<sequence>MPRPDRHDAPPARDPAPHGDAPAPLQVAVRHDGSTTTLRLRGELDLSTADRLRDDMAVLLAEHDPHRLLLELSDLTHIDSSGLAVLVWAHRLLTGRGRRLLLHHPRRRVQRVLHVTGLHTRLHITEARPDGQTPLRRRTPSPPGARPAGGRPGGGRQA</sequence>
<dbReference type="PANTHER" id="PTHR33495:SF2">
    <property type="entry name" value="ANTI-SIGMA FACTOR ANTAGONIST TM_1081-RELATED"/>
    <property type="match status" value="1"/>
</dbReference>
<dbReference type="InterPro" id="IPR002645">
    <property type="entry name" value="STAS_dom"/>
</dbReference>
<dbReference type="PANTHER" id="PTHR33495">
    <property type="entry name" value="ANTI-SIGMA FACTOR ANTAGONIST TM_1081-RELATED-RELATED"/>
    <property type="match status" value="1"/>
</dbReference>
<evidence type="ECO:0000256" key="2">
    <source>
        <dbReference type="RuleBase" id="RU003749"/>
    </source>
</evidence>
<name>A0ABW3ERQ8_9ACTN</name>
<keyword evidence="6" id="KW-1185">Reference proteome</keyword>
<accession>A0ABW3ERQ8</accession>
<evidence type="ECO:0000313" key="5">
    <source>
        <dbReference type="EMBL" id="MFD0902132.1"/>
    </source>
</evidence>
<feature type="domain" description="STAS" evidence="4">
    <location>
        <begin position="25"/>
        <end position="118"/>
    </location>
</feature>
<dbReference type="RefSeq" id="WP_378299621.1">
    <property type="nucleotide sequence ID" value="NZ_JBHTJA010000031.1"/>
</dbReference>
<dbReference type="NCBIfam" id="TIGR00377">
    <property type="entry name" value="ant_ant_sig"/>
    <property type="match status" value="1"/>
</dbReference>
<dbReference type="Pfam" id="PF01740">
    <property type="entry name" value="STAS"/>
    <property type="match status" value="1"/>
</dbReference>
<gene>
    <name evidence="5" type="ORF">ACFQ11_17155</name>
</gene>
<dbReference type="PROSITE" id="PS50801">
    <property type="entry name" value="STAS"/>
    <property type="match status" value="1"/>
</dbReference>
<evidence type="ECO:0000256" key="3">
    <source>
        <dbReference type="SAM" id="MobiDB-lite"/>
    </source>
</evidence>
<feature type="compositionally biased region" description="Basic and acidic residues" evidence="3">
    <location>
        <begin position="1"/>
        <end position="17"/>
    </location>
</feature>
<organism evidence="5 6">
    <name type="scientific">Actinomadura sediminis</name>
    <dbReference type="NCBI Taxonomy" id="1038904"/>
    <lineage>
        <taxon>Bacteria</taxon>
        <taxon>Bacillati</taxon>
        <taxon>Actinomycetota</taxon>
        <taxon>Actinomycetes</taxon>
        <taxon>Streptosporangiales</taxon>
        <taxon>Thermomonosporaceae</taxon>
        <taxon>Actinomadura</taxon>
    </lineage>
</organism>
<evidence type="ECO:0000256" key="1">
    <source>
        <dbReference type="ARBA" id="ARBA00009013"/>
    </source>
</evidence>
<dbReference type="SUPFAM" id="SSF52091">
    <property type="entry name" value="SpoIIaa-like"/>
    <property type="match status" value="1"/>
</dbReference>
<proteinExistence type="inferred from homology"/>
<protein>
    <recommendedName>
        <fullName evidence="2">Anti-sigma factor antagonist</fullName>
    </recommendedName>
</protein>
<reference evidence="6" key="1">
    <citation type="journal article" date="2019" name="Int. J. Syst. Evol. Microbiol.">
        <title>The Global Catalogue of Microorganisms (GCM) 10K type strain sequencing project: providing services to taxonomists for standard genome sequencing and annotation.</title>
        <authorList>
            <consortium name="The Broad Institute Genomics Platform"/>
            <consortium name="The Broad Institute Genome Sequencing Center for Infectious Disease"/>
            <person name="Wu L."/>
            <person name="Ma J."/>
        </authorList>
    </citation>
    <scope>NUCLEOTIDE SEQUENCE [LARGE SCALE GENOMIC DNA]</scope>
    <source>
        <strain evidence="6">JCM 31202</strain>
    </source>
</reference>
<feature type="region of interest" description="Disordered" evidence="3">
    <location>
        <begin position="1"/>
        <end position="22"/>
    </location>
</feature>
<dbReference type="EMBL" id="JBHTJA010000031">
    <property type="protein sequence ID" value="MFD0902132.1"/>
    <property type="molecule type" value="Genomic_DNA"/>
</dbReference>
<dbReference type="InterPro" id="IPR036513">
    <property type="entry name" value="STAS_dom_sf"/>
</dbReference>
<comment type="similarity">
    <text evidence="1 2">Belongs to the anti-sigma-factor antagonist family.</text>
</comment>
<dbReference type="Proteomes" id="UP001596972">
    <property type="component" value="Unassembled WGS sequence"/>
</dbReference>
<evidence type="ECO:0000313" key="6">
    <source>
        <dbReference type="Proteomes" id="UP001596972"/>
    </source>
</evidence>
<dbReference type="InterPro" id="IPR003658">
    <property type="entry name" value="Anti-sigma_ant"/>
</dbReference>
<dbReference type="CDD" id="cd07043">
    <property type="entry name" value="STAS_anti-anti-sigma_factors"/>
    <property type="match status" value="1"/>
</dbReference>
<dbReference type="Gene3D" id="3.30.750.24">
    <property type="entry name" value="STAS domain"/>
    <property type="match status" value="1"/>
</dbReference>